<comment type="subcellular location">
    <subcellularLocation>
        <location evidence="1">Cell membrane</location>
        <topology evidence="1">Multi-pass membrane protein</topology>
    </subcellularLocation>
</comment>
<dbReference type="AlphaFoldDB" id="A0AAV1JUY3"/>
<dbReference type="GO" id="GO:0050906">
    <property type="term" value="P:detection of stimulus involved in sensory perception"/>
    <property type="evidence" value="ECO:0007669"/>
    <property type="project" value="UniProtKB-ARBA"/>
</dbReference>
<evidence type="ECO:0000256" key="8">
    <source>
        <dbReference type="ARBA" id="ARBA00023180"/>
    </source>
</evidence>
<dbReference type="InterPro" id="IPR052192">
    <property type="entry name" value="Insect_Ionotropic_Sensory_Rcpt"/>
</dbReference>
<organism evidence="11 12">
    <name type="scientific">Leptosia nina</name>
    <dbReference type="NCBI Taxonomy" id="320188"/>
    <lineage>
        <taxon>Eukaryota</taxon>
        <taxon>Metazoa</taxon>
        <taxon>Ecdysozoa</taxon>
        <taxon>Arthropoda</taxon>
        <taxon>Hexapoda</taxon>
        <taxon>Insecta</taxon>
        <taxon>Pterygota</taxon>
        <taxon>Neoptera</taxon>
        <taxon>Endopterygota</taxon>
        <taxon>Lepidoptera</taxon>
        <taxon>Glossata</taxon>
        <taxon>Ditrysia</taxon>
        <taxon>Papilionoidea</taxon>
        <taxon>Pieridae</taxon>
        <taxon>Pierinae</taxon>
        <taxon>Leptosia</taxon>
    </lineage>
</organism>
<feature type="domain" description="Ionotropic glutamate receptor C-terminal" evidence="10">
    <location>
        <begin position="167"/>
        <end position="438"/>
    </location>
</feature>
<evidence type="ECO:0000256" key="4">
    <source>
        <dbReference type="ARBA" id="ARBA00022692"/>
    </source>
</evidence>
<dbReference type="Gene3D" id="1.10.287.70">
    <property type="match status" value="1"/>
</dbReference>
<keyword evidence="12" id="KW-1185">Reference proteome</keyword>
<dbReference type="PANTHER" id="PTHR42643">
    <property type="entry name" value="IONOTROPIC RECEPTOR 20A-RELATED"/>
    <property type="match status" value="1"/>
</dbReference>
<evidence type="ECO:0000256" key="9">
    <source>
        <dbReference type="SAM" id="Phobius"/>
    </source>
</evidence>
<evidence type="ECO:0000256" key="5">
    <source>
        <dbReference type="ARBA" id="ARBA00022989"/>
    </source>
</evidence>
<gene>
    <name evidence="11" type="ORF">LNINA_LOCUS11076</name>
</gene>
<dbReference type="Gene3D" id="3.40.190.10">
    <property type="entry name" value="Periplasmic binding protein-like II"/>
    <property type="match status" value="1"/>
</dbReference>
<feature type="transmembrane region" description="Helical" evidence="9">
    <location>
        <begin position="234"/>
        <end position="255"/>
    </location>
</feature>
<evidence type="ECO:0000313" key="11">
    <source>
        <dbReference type="EMBL" id="CAK1551986.1"/>
    </source>
</evidence>
<keyword evidence="7" id="KW-0675">Receptor</keyword>
<name>A0AAV1JUY3_9NEOP</name>
<dbReference type="EMBL" id="CAVLEF010000132">
    <property type="protein sequence ID" value="CAK1551986.1"/>
    <property type="molecule type" value="Genomic_DNA"/>
</dbReference>
<keyword evidence="4 9" id="KW-0812">Transmembrane</keyword>
<dbReference type="InterPro" id="IPR001320">
    <property type="entry name" value="Iontro_rcpt_C"/>
</dbReference>
<proteinExistence type="inferred from homology"/>
<evidence type="ECO:0000259" key="10">
    <source>
        <dbReference type="Pfam" id="PF00060"/>
    </source>
</evidence>
<evidence type="ECO:0000256" key="6">
    <source>
        <dbReference type="ARBA" id="ARBA00023136"/>
    </source>
</evidence>
<reference evidence="11 12" key="1">
    <citation type="submission" date="2023-11" db="EMBL/GenBank/DDBJ databases">
        <authorList>
            <person name="Okamura Y."/>
        </authorList>
    </citation>
    <scope>NUCLEOTIDE SEQUENCE [LARGE SCALE GENOMIC DNA]</scope>
</reference>
<feature type="transmembrane region" description="Helical" evidence="9">
    <location>
        <begin position="166"/>
        <end position="187"/>
    </location>
</feature>
<dbReference type="GO" id="GO:0015276">
    <property type="term" value="F:ligand-gated monoatomic ion channel activity"/>
    <property type="evidence" value="ECO:0007669"/>
    <property type="project" value="InterPro"/>
</dbReference>
<evidence type="ECO:0000256" key="3">
    <source>
        <dbReference type="ARBA" id="ARBA00022475"/>
    </source>
</evidence>
<protein>
    <recommendedName>
        <fullName evidence="10">Ionotropic glutamate receptor C-terminal domain-containing protein</fullName>
    </recommendedName>
</protein>
<keyword evidence="8" id="KW-0325">Glycoprotein</keyword>
<dbReference type="PANTHER" id="PTHR42643:SF24">
    <property type="entry name" value="IONOTROPIC RECEPTOR 60A"/>
    <property type="match status" value="1"/>
</dbReference>
<comment type="similarity">
    <text evidence="2">Belongs to the glutamate-gated ion channel (TC 1.A.10.1) family.</text>
</comment>
<dbReference type="SUPFAM" id="SSF53850">
    <property type="entry name" value="Periplasmic binding protein-like II"/>
    <property type="match status" value="1"/>
</dbReference>
<sequence>MDGLDIIYSTVCNATFCDGGEENPYHDGIAPKKALENFVNGKHLRIGTFQNYPMSWSEKTENGSYIGRGVAFVIFEILQKKFNFTYDVVIPEGNLLHSEKTNEESLLGLLRNKKIDMAVAFVPILKNSDKMVTFSTVLDEGEWRMMLKRPKESAVGSGLLAPFDEYVWFLILVSVVLYGPCMTLLTGIRSKLMPDEERYVPLCPSVWFVYGAFIKQGTTLSPSANTTRVLFATWWLFIILLSAFYTANLTAFLTLSKFTLEVETVQDLYSKNYRWMAPEGSAVKYAVKNPEENIHFLYKSITDGRAKFLTLKYDQDYLEFVSDGAVLVQPKITLEHMMYMDYQKKTREGIPEAERCTYVLSPGVFMSMRRAFAYQHKSKLKPLFNSVIKKIIRSGIQEHISRRNLPDTKICPLDLQSKDRQLRVTDLLMTYYIMAVGMATAVAVFVGEISIRRYIFKRCCEKQKLRRNMRQVKPITIDESQPPPYESLFGKAKRGQTKKEMINGREYWVINKDNGETRLIPVRTPSALLYR</sequence>
<comment type="caution">
    <text evidence="11">The sequence shown here is derived from an EMBL/GenBank/DDBJ whole genome shotgun (WGS) entry which is preliminary data.</text>
</comment>
<dbReference type="GO" id="GO:0005886">
    <property type="term" value="C:plasma membrane"/>
    <property type="evidence" value="ECO:0007669"/>
    <property type="project" value="UniProtKB-SubCell"/>
</dbReference>
<evidence type="ECO:0000256" key="1">
    <source>
        <dbReference type="ARBA" id="ARBA00004651"/>
    </source>
</evidence>
<keyword evidence="5 9" id="KW-1133">Transmembrane helix</keyword>
<keyword evidence="3" id="KW-1003">Cell membrane</keyword>
<evidence type="ECO:0000256" key="7">
    <source>
        <dbReference type="ARBA" id="ARBA00023170"/>
    </source>
</evidence>
<feature type="transmembrane region" description="Helical" evidence="9">
    <location>
        <begin position="427"/>
        <end position="447"/>
    </location>
</feature>
<keyword evidence="6 9" id="KW-0472">Membrane</keyword>
<dbReference type="Proteomes" id="UP001497472">
    <property type="component" value="Unassembled WGS sequence"/>
</dbReference>
<dbReference type="Pfam" id="PF00060">
    <property type="entry name" value="Lig_chan"/>
    <property type="match status" value="1"/>
</dbReference>
<evidence type="ECO:0000313" key="12">
    <source>
        <dbReference type="Proteomes" id="UP001497472"/>
    </source>
</evidence>
<evidence type="ECO:0000256" key="2">
    <source>
        <dbReference type="ARBA" id="ARBA00008685"/>
    </source>
</evidence>
<accession>A0AAV1JUY3</accession>